<feature type="transmembrane region" description="Helical" evidence="1">
    <location>
        <begin position="220"/>
        <end position="240"/>
    </location>
</feature>
<dbReference type="SUPFAM" id="SSF103481">
    <property type="entry name" value="Multidrug resistance efflux transporter EmrE"/>
    <property type="match status" value="1"/>
</dbReference>
<dbReference type="InterPro" id="IPR037185">
    <property type="entry name" value="EmrE-like"/>
</dbReference>
<dbReference type="EMBL" id="MHLL01000072">
    <property type="protein sequence ID" value="OGZ07020.1"/>
    <property type="molecule type" value="Genomic_DNA"/>
</dbReference>
<comment type="caution">
    <text evidence="2">The sequence shown here is derived from an EMBL/GenBank/DDBJ whole genome shotgun (WGS) entry which is preliminary data.</text>
</comment>
<sequence length="302" mass="33122">MISGDIAFALSIGLVVFGQLLSAASVLIDKYVVTQTTITRPSVYVFYVGMTSSVALLLLPLGVVHTPDSTTILLALAIGFVFIVSIRYLFRALKHANATDVVAWLTAVSALTTFAFGSLIINETLPKSFPVAMVLFITGMLFVGHFRFQARSLMQATIAGALFGLSAVLLKMLFSHTNFIDGFFWSRMGNVAGALSLLAFPSIREHIFHISRKTTRHLGALIIANRALNGIAFLCILYAIRVGSVSIVNSLSSLQFVFIFLLIFLLAKYVPKLYEHEFRHGHILHKVIAMAFISLGFLTLFL</sequence>
<evidence type="ECO:0000313" key="3">
    <source>
        <dbReference type="Proteomes" id="UP000177996"/>
    </source>
</evidence>
<feature type="transmembrane region" description="Helical" evidence="1">
    <location>
        <begin position="44"/>
        <end position="64"/>
    </location>
</feature>
<keyword evidence="1" id="KW-0472">Membrane</keyword>
<evidence type="ECO:0008006" key="4">
    <source>
        <dbReference type="Google" id="ProtNLM"/>
    </source>
</evidence>
<dbReference type="STRING" id="1798661.A3D65_06655"/>
<evidence type="ECO:0000313" key="2">
    <source>
        <dbReference type="EMBL" id="OGZ07020.1"/>
    </source>
</evidence>
<feature type="transmembrane region" description="Helical" evidence="1">
    <location>
        <begin position="153"/>
        <end position="170"/>
    </location>
</feature>
<feature type="transmembrane region" description="Helical" evidence="1">
    <location>
        <begin position="6"/>
        <end position="32"/>
    </location>
</feature>
<name>A0A1G2D242_9BACT</name>
<keyword evidence="1" id="KW-0812">Transmembrane</keyword>
<dbReference type="AlphaFoldDB" id="A0A1G2D242"/>
<reference evidence="2 3" key="1">
    <citation type="journal article" date="2016" name="Nat. Commun.">
        <title>Thousands of microbial genomes shed light on interconnected biogeochemical processes in an aquifer system.</title>
        <authorList>
            <person name="Anantharaman K."/>
            <person name="Brown C.T."/>
            <person name="Hug L.A."/>
            <person name="Sharon I."/>
            <person name="Castelle C.J."/>
            <person name="Probst A.J."/>
            <person name="Thomas B.C."/>
            <person name="Singh A."/>
            <person name="Wilkins M.J."/>
            <person name="Karaoz U."/>
            <person name="Brodie E.L."/>
            <person name="Williams K.H."/>
            <person name="Hubbard S.S."/>
            <person name="Banfield J.F."/>
        </authorList>
    </citation>
    <scope>NUCLEOTIDE SEQUENCE [LARGE SCALE GENOMIC DNA]</scope>
</reference>
<feature type="transmembrane region" description="Helical" evidence="1">
    <location>
        <begin position="252"/>
        <end position="271"/>
    </location>
</feature>
<feature type="transmembrane region" description="Helical" evidence="1">
    <location>
        <begin position="283"/>
        <end position="301"/>
    </location>
</feature>
<dbReference type="Proteomes" id="UP000177996">
    <property type="component" value="Unassembled WGS sequence"/>
</dbReference>
<feature type="transmembrane region" description="Helical" evidence="1">
    <location>
        <begin position="70"/>
        <end position="90"/>
    </location>
</feature>
<gene>
    <name evidence="2" type="ORF">A3D65_06655</name>
</gene>
<organism evidence="2 3">
    <name type="scientific">Candidatus Lloydbacteria bacterium RIFCSPHIGHO2_02_FULL_50_13</name>
    <dbReference type="NCBI Taxonomy" id="1798661"/>
    <lineage>
        <taxon>Bacteria</taxon>
        <taxon>Candidatus Lloydiibacteriota</taxon>
    </lineage>
</organism>
<keyword evidence="1" id="KW-1133">Transmembrane helix</keyword>
<evidence type="ECO:0000256" key="1">
    <source>
        <dbReference type="SAM" id="Phobius"/>
    </source>
</evidence>
<accession>A0A1G2D242</accession>
<feature type="transmembrane region" description="Helical" evidence="1">
    <location>
        <begin position="102"/>
        <end position="122"/>
    </location>
</feature>
<proteinExistence type="predicted"/>
<feature type="transmembrane region" description="Helical" evidence="1">
    <location>
        <begin position="128"/>
        <end position="146"/>
    </location>
</feature>
<protein>
    <recommendedName>
        <fullName evidence="4">EamA domain-containing protein</fullName>
    </recommendedName>
</protein>